<gene>
    <name evidence="1" type="primary">ORF58739</name>
</gene>
<evidence type="ECO:0000313" key="1">
    <source>
        <dbReference type="EMBL" id="CEK66435.1"/>
    </source>
</evidence>
<sequence>MKRTHKPVVEISSYPDGFRQNRITDKKEEESNEHVINNMFVRLYVHVVCHVLTILQRLYVF</sequence>
<proteinExistence type="predicted"/>
<dbReference type="EMBL" id="HACG01019570">
    <property type="protein sequence ID" value="CEK66435.1"/>
    <property type="molecule type" value="Transcribed_RNA"/>
</dbReference>
<protein>
    <submittedName>
        <fullName evidence="1">Uncharacterized protein</fullName>
    </submittedName>
</protein>
<dbReference type="AlphaFoldDB" id="A0A0B6ZFG0"/>
<organism evidence="1">
    <name type="scientific">Arion vulgaris</name>
    <dbReference type="NCBI Taxonomy" id="1028688"/>
    <lineage>
        <taxon>Eukaryota</taxon>
        <taxon>Metazoa</taxon>
        <taxon>Spiralia</taxon>
        <taxon>Lophotrochozoa</taxon>
        <taxon>Mollusca</taxon>
        <taxon>Gastropoda</taxon>
        <taxon>Heterobranchia</taxon>
        <taxon>Euthyneura</taxon>
        <taxon>Panpulmonata</taxon>
        <taxon>Eupulmonata</taxon>
        <taxon>Stylommatophora</taxon>
        <taxon>Helicina</taxon>
        <taxon>Arionoidea</taxon>
        <taxon>Arionidae</taxon>
        <taxon>Arion</taxon>
    </lineage>
</organism>
<name>A0A0B6ZFG0_9EUPU</name>
<accession>A0A0B6ZFG0</accession>
<reference evidence="1" key="1">
    <citation type="submission" date="2014-12" db="EMBL/GenBank/DDBJ databases">
        <title>Insight into the proteome of Arion vulgaris.</title>
        <authorList>
            <person name="Aradska J."/>
            <person name="Bulat T."/>
            <person name="Smidak R."/>
            <person name="Sarate P."/>
            <person name="Gangsoo J."/>
            <person name="Sialana F."/>
            <person name="Bilban M."/>
            <person name="Lubec G."/>
        </authorList>
    </citation>
    <scope>NUCLEOTIDE SEQUENCE</scope>
    <source>
        <tissue evidence="1">Skin</tissue>
    </source>
</reference>